<dbReference type="EMBL" id="ABVR01000036">
    <property type="protein sequence ID" value="EEG90910.1"/>
    <property type="molecule type" value="Genomic_DNA"/>
</dbReference>
<dbReference type="Proteomes" id="UP000003793">
    <property type="component" value="Unassembled WGS sequence"/>
</dbReference>
<proteinExistence type="predicted"/>
<reference evidence="1 2" key="2">
    <citation type="submission" date="2009-03" db="EMBL/GenBank/DDBJ databases">
        <title>Draft genome sequence of Coprococcus comes (ATCC 27758).</title>
        <authorList>
            <person name="Sudarsanam P."/>
            <person name="Ley R."/>
            <person name="Guruge J."/>
            <person name="Turnbaugh P.J."/>
            <person name="Mahowald M."/>
            <person name="Liep D."/>
            <person name="Gordon J."/>
        </authorList>
    </citation>
    <scope>NUCLEOTIDE SEQUENCE [LARGE SCALE GENOMIC DNA]</scope>
    <source>
        <strain evidence="1 2">ATCC 27758</strain>
    </source>
</reference>
<comment type="caution">
    <text evidence="1">The sequence shown here is derived from an EMBL/GenBank/DDBJ whole genome shotgun (WGS) entry which is preliminary data.</text>
</comment>
<dbReference type="HOGENOM" id="CLU_1364245_0_0_9"/>
<accession>C0B6J0</accession>
<evidence type="ECO:0000313" key="2">
    <source>
        <dbReference type="Proteomes" id="UP000003793"/>
    </source>
</evidence>
<sequence>MGVVFDVETATNEINRLFFWHRSGLLANAYRGEKRCLSTVEIREYLQRTFGEEAFYCGPSNERFRRQLYDVYLGGLDKEKFPRLFKRAIPFRMNIKLEEFVKEYICMEQDIQIEDLKESIMQYGRMRSKIESTMEEIEELKKIDGIYQDFDDKREKKAGNVTTVLPVWKCSGCRRTSRDSMIRLKPEKKVSRYRSIRKPS</sequence>
<evidence type="ECO:0000313" key="1">
    <source>
        <dbReference type="EMBL" id="EEG90910.1"/>
    </source>
</evidence>
<protein>
    <submittedName>
        <fullName evidence="1">Uncharacterized protein</fullName>
    </submittedName>
</protein>
<reference evidence="1 2" key="1">
    <citation type="submission" date="2009-02" db="EMBL/GenBank/DDBJ databases">
        <authorList>
            <person name="Fulton L."/>
            <person name="Clifton S."/>
            <person name="Fulton B."/>
            <person name="Xu J."/>
            <person name="Minx P."/>
            <person name="Pepin K.H."/>
            <person name="Johnson M."/>
            <person name="Bhonagiri V."/>
            <person name="Nash W.E."/>
            <person name="Mardis E.R."/>
            <person name="Wilson R.K."/>
        </authorList>
    </citation>
    <scope>NUCLEOTIDE SEQUENCE [LARGE SCALE GENOMIC DNA]</scope>
    <source>
        <strain evidence="1 2">ATCC 27758</strain>
    </source>
</reference>
<name>C0B6J0_9FIRM</name>
<gene>
    <name evidence="1" type="ORF">COPCOM_00761</name>
</gene>
<dbReference type="AlphaFoldDB" id="C0B6J0"/>
<organism evidence="1 2">
    <name type="scientific">Coprococcus comes ATCC 27758</name>
    <dbReference type="NCBI Taxonomy" id="470146"/>
    <lineage>
        <taxon>Bacteria</taxon>
        <taxon>Bacillati</taxon>
        <taxon>Bacillota</taxon>
        <taxon>Clostridia</taxon>
        <taxon>Lachnospirales</taxon>
        <taxon>Lachnospiraceae</taxon>
        <taxon>Coprococcus</taxon>
    </lineage>
</organism>